<dbReference type="CDD" id="cd02440">
    <property type="entry name" value="AdoMet_MTases"/>
    <property type="match status" value="1"/>
</dbReference>
<dbReference type="Proteomes" id="UP000054771">
    <property type="component" value="Unassembled WGS sequence"/>
</dbReference>
<proteinExistence type="predicted"/>
<keyword evidence="2" id="KW-1185">Reference proteome</keyword>
<evidence type="ECO:0000313" key="1">
    <source>
        <dbReference type="EMBL" id="CEN62182.1"/>
    </source>
</evidence>
<dbReference type="EMBL" id="CDMC01000007">
    <property type="protein sequence ID" value="CEN62182.1"/>
    <property type="molecule type" value="Genomic_DNA"/>
</dbReference>
<dbReference type="OMA" id="FAMHQCN"/>
<dbReference type="Gene3D" id="3.40.50.150">
    <property type="entry name" value="Vaccinia Virus protein VP39"/>
    <property type="match status" value="1"/>
</dbReference>
<sequence length="296" mass="33135">MSSTRPQDDYLLSRDYVDCDRLNLQHSLWTKIFGYLLHPCIDTSSPTLTIADIGTGTASWLTDLSAQLPATCQLDGFDMDTSQAPPKEWLPANVRLHEWDVFTDLPEHLIGRYDVVHVRLLVFVVKGDPTGILQSLVRMLKPGGWLQWSEPDVRTMRILTARAKAQTQPGARPGPDTNTDADANADTEMNPGMAHLFSLSASQDPRLIPQWPSQLDEYFRAEGLTDVLVDRVAEAPPHLEFAMHQCNLLMYEMFASRAAGPQAREILDWVPKAAEETRWGAMFAFERVSVVGCKGK</sequence>
<dbReference type="PANTHER" id="PTHR43591">
    <property type="entry name" value="METHYLTRANSFERASE"/>
    <property type="match status" value="1"/>
</dbReference>
<protein>
    <recommendedName>
        <fullName evidence="3">Methyltransferase domain-containing protein</fullName>
    </recommendedName>
</protein>
<dbReference type="STRING" id="454130.A0A0U5GRC1"/>
<dbReference type="AlphaFoldDB" id="A0A0U5GRC1"/>
<dbReference type="PANTHER" id="PTHR43591:SF96">
    <property type="entry name" value="PUTATIVE-RELATED"/>
    <property type="match status" value="1"/>
</dbReference>
<organism evidence="1 2">
    <name type="scientific">Aspergillus calidoustus</name>
    <dbReference type="NCBI Taxonomy" id="454130"/>
    <lineage>
        <taxon>Eukaryota</taxon>
        <taxon>Fungi</taxon>
        <taxon>Dikarya</taxon>
        <taxon>Ascomycota</taxon>
        <taxon>Pezizomycotina</taxon>
        <taxon>Eurotiomycetes</taxon>
        <taxon>Eurotiomycetidae</taxon>
        <taxon>Eurotiales</taxon>
        <taxon>Aspergillaceae</taxon>
        <taxon>Aspergillus</taxon>
        <taxon>Aspergillus subgen. Nidulantes</taxon>
    </lineage>
</organism>
<dbReference type="SUPFAM" id="SSF53335">
    <property type="entry name" value="S-adenosyl-L-methionine-dependent methyltransferases"/>
    <property type="match status" value="1"/>
</dbReference>
<accession>A0A0U5GRC1</accession>
<reference evidence="2" key="1">
    <citation type="journal article" date="2016" name="Genome Announc.">
        <title>Draft genome sequences of fungus Aspergillus calidoustus.</title>
        <authorList>
            <person name="Horn F."/>
            <person name="Linde J."/>
            <person name="Mattern D.J."/>
            <person name="Walther G."/>
            <person name="Guthke R."/>
            <person name="Scherlach K."/>
            <person name="Martin K."/>
            <person name="Brakhage A.A."/>
            <person name="Petzke L."/>
            <person name="Valiante V."/>
        </authorList>
    </citation>
    <scope>NUCLEOTIDE SEQUENCE [LARGE SCALE GENOMIC DNA]</scope>
    <source>
        <strain evidence="2">SF006504</strain>
    </source>
</reference>
<evidence type="ECO:0008006" key="3">
    <source>
        <dbReference type="Google" id="ProtNLM"/>
    </source>
</evidence>
<gene>
    <name evidence="1" type="ORF">ASPCAL08820</name>
</gene>
<dbReference type="OrthoDB" id="417697at2759"/>
<name>A0A0U5GRC1_ASPCI</name>
<dbReference type="Pfam" id="PF13489">
    <property type="entry name" value="Methyltransf_23"/>
    <property type="match status" value="1"/>
</dbReference>
<dbReference type="InterPro" id="IPR029063">
    <property type="entry name" value="SAM-dependent_MTases_sf"/>
</dbReference>
<evidence type="ECO:0000313" key="2">
    <source>
        <dbReference type="Proteomes" id="UP000054771"/>
    </source>
</evidence>